<reference evidence="5" key="1">
    <citation type="submission" date="2016-10" db="EMBL/GenBank/DDBJ databases">
        <title>Sequence of Gallionella enrichment culture.</title>
        <authorList>
            <person name="Poehlein A."/>
            <person name="Muehling M."/>
            <person name="Daniel R."/>
        </authorList>
    </citation>
    <scope>NUCLEOTIDE SEQUENCE</scope>
</reference>
<dbReference type="PANTHER" id="PTHR38776">
    <property type="entry name" value="MLTA-INTERACTING PROTEIN-RELATED"/>
    <property type="match status" value="1"/>
</dbReference>
<evidence type="ECO:0000256" key="3">
    <source>
        <dbReference type="ARBA" id="ARBA00023136"/>
    </source>
</evidence>
<accession>A0A1J5RGG3</accession>
<name>A0A1J5RGG3_9ZZZZ</name>
<organism evidence="5">
    <name type="scientific">mine drainage metagenome</name>
    <dbReference type="NCBI Taxonomy" id="410659"/>
    <lineage>
        <taxon>unclassified sequences</taxon>
        <taxon>metagenomes</taxon>
        <taxon>ecological metagenomes</taxon>
    </lineage>
</organism>
<evidence type="ECO:0000313" key="5">
    <source>
        <dbReference type="EMBL" id="OIQ95200.1"/>
    </source>
</evidence>
<keyword evidence="4" id="KW-0998">Cell outer membrane</keyword>
<dbReference type="InterPro" id="IPR010583">
    <property type="entry name" value="MipA"/>
</dbReference>
<dbReference type="EMBL" id="MLJW01000171">
    <property type="protein sequence ID" value="OIQ95200.1"/>
    <property type="molecule type" value="Genomic_DNA"/>
</dbReference>
<protein>
    <submittedName>
        <fullName evidence="5">MltA-interacting protein MipA</fullName>
    </submittedName>
</protein>
<proteinExistence type="predicted"/>
<keyword evidence="3" id="KW-0472">Membrane</keyword>
<evidence type="ECO:0000256" key="2">
    <source>
        <dbReference type="ARBA" id="ARBA00022729"/>
    </source>
</evidence>
<dbReference type="PANTHER" id="PTHR38776:SF1">
    <property type="entry name" value="MLTA-INTERACTING PROTEIN-RELATED"/>
    <property type="match status" value="1"/>
</dbReference>
<sequence>MKKLVLYASVVPSLLCLSVASAQTELKPQWEAGAGFAAIDFPMYRGSDERRSYLLPVPYFVYRGDTVQINRERVRGLIFKRDRVEMDISVNGSVPAKGAIARQGMPDLDPTLEVGPSLNVHLYHSEDRKTGFDVRMPVRGAVASDFKHVQSVGWLFQPQLDADFLDVGHSGWNIGLVGGLVFSDQRYNQYFYNVAPQYATATRPAYSVGSGYAGTQCILAVSNRRQDGRWMGGFMKWDNLNGAVFADSPLVKTRQYFTVGFAVTWTLDKSDKMVEVHND</sequence>
<gene>
    <name evidence="5" type="ORF">GALL_227870</name>
</gene>
<evidence type="ECO:0000256" key="1">
    <source>
        <dbReference type="ARBA" id="ARBA00004442"/>
    </source>
</evidence>
<comment type="subcellular location">
    <subcellularLocation>
        <location evidence="1">Cell outer membrane</location>
    </subcellularLocation>
</comment>
<comment type="caution">
    <text evidence="5">The sequence shown here is derived from an EMBL/GenBank/DDBJ whole genome shotgun (WGS) entry which is preliminary data.</text>
</comment>
<dbReference type="AlphaFoldDB" id="A0A1J5RGG3"/>
<dbReference type="Pfam" id="PF06629">
    <property type="entry name" value="MipA"/>
    <property type="match status" value="1"/>
</dbReference>
<dbReference type="GO" id="GO:0009279">
    <property type="term" value="C:cell outer membrane"/>
    <property type="evidence" value="ECO:0007669"/>
    <property type="project" value="UniProtKB-SubCell"/>
</dbReference>
<keyword evidence="2" id="KW-0732">Signal</keyword>
<evidence type="ECO:0000256" key="4">
    <source>
        <dbReference type="ARBA" id="ARBA00023237"/>
    </source>
</evidence>